<dbReference type="OrthoDB" id="103349at2759"/>
<evidence type="ECO:0000256" key="2">
    <source>
        <dbReference type="ARBA" id="ARBA00022723"/>
    </source>
</evidence>
<dbReference type="InterPro" id="IPR024607">
    <property type="entry name" value="Sulfatase_CS"/>
</dbReference>
<keyword evidence="2" id="KW-0479">Metal-binding</keyword>
<keyword evidence="3" id="KW-0378">Hydrolase</keyword>
<keyword evidence="8" id="KW-1185">Reference proteome</keyword>
<evidence type="ECO:0000256" key="4">
    <source>
        <dbReference type="ARBA" id="ARBA00022837"/>
    </source>
</evidence>
<evidence type="ECO:0000256" key="5">
    <source>
        <dbReference type="SAM" id="MobiDB-lite"/>
    </source>
</evidence>
<reference evidence="7" key="1">
    <citation type="submission" date="2022-12" db="EMBL/GenBank/DDBJ databases">
        <authorList>
            <person name="Petersen C."/>
        </authorList>
    </citation>
    <scope>NUCLEOTIDE SEQUENCE</scope>
    <source>
        <strain evidence="7">IBT 15544</strain>
    </source>
</reference>
<dbReference type="Pfam" id="PF00884">
    <property type="entry name" value="Sulfatase"/>
    <property type="match status" value="1"/>
</dbReference>
<evidence type="ECO:0000313" key="8">
    <source>
        <dbReference type="Proteomes" id="UP001150904"/>
    </source>
</evidence>
<evidence type="ECO:0000313" key="7">
    <source>
        <dbReference type="EMBL" id="KAJ5190909.1"/>
    </source>
</evidence>
<reference evidence="7" key="2">
    <citation type="journal article" date="2023" name="IMA Fungus">
        <title>Comparative genomic study of the Penicillium genus elucidates a diverse pangenome and 15 lateral gene transfer events.</title>
        <authorList>
            <person name="Petersen C."/>
            <person name="Sorensen T."/>
            <person name="Nielsen M.R."/>
            <person name="Sondergaard T.E."/>
            <person name="Sorensen J.L."/>
            <person name="Fitzpatrick D.A."/>
            <person name="Frisvad J.C."/>
            <person name="Nielsen K.L."/>
        </authorList>
    </citation>
    <scope>NUCLEOTIDE SEQUENCE</scope>
    <source>
        <strain evidence="7">IBT 15544</strain>
    </source>
</reference>
<dbReference type="CDD" id="cd16149">
    <property type="entry name" value="sulfatase_like"/>
    <property type="match status" value="1"/>
</dbReference>
<dbReference type="EMBL" id="JAPQKR010000016">
    <property type="protein sequence ID" value="KAJ5190909.1"/>
    <property type="molecule type" value="Genomic_DNA"/>
</dbReference>
<dbReference type="GeneID" id="83184251"/>
<name>A0A9W9J6Z2_9EURO</name>
<keyword evidence="4" id="KW-0106">Calcium</keyword>
<gene>
    <name evidence="7" type="ORF">N7498_009894</name>
</gene>
<evidence type="ECO:0000256" key="1">
    <source>
        <dbReference type="ARBA" id="ARBA00008779"/>
    </source>
</evidence>
<dbReference type="GO" id="GO:0004065">
    <property type="term" value="F:arylsulfatase activity"/>
    <property type="evidence" value="ECO:0007669"/>
    <property type="project" value="TreeGrafter"/>
</dbReference>
<proteinExistence type="inferred from homology"/>
<dbReference type="RefSeq" id="XP_058303849.1">
    <property type="nucleotide sequence ID" value="XM_058456950.1"/>
</dbReference>
<dbReference type="PROSITE" id="PS00523">
    <property type="entry name" value="SULFATASE_1"/>
    <property type="match status" value="1"/>
</dbReference>
<dbReference type="Gene3D" id="3.40.720.10">
    <property type="entry name" value="Alkaline Phosphatase, subunit A"/>
    <property type="match status" value="1"/>
</dbReference>
<dbReference type="SUPFAM" id="SSF53649">
    <property type="entry name" value="Alkaline phosphatase-like"/>
    <property type="match status" value="1"/>
</dbReference>
<dbReference type="PANTHER" id="PTHR42693:SF33">
    <property type="entry name" value="ARYLSULFATASE"/>
    <property type="match status" value="1"/>
</dbReference>
<comment type="similarity">
    <text evidence="1">Belongs to the sulfatase family.</text>
</comment>
<dbReference type="InterPro" id="IPR017850">
    <property type="entry name" value="Alkaline_phosphatase_core_sf"/>
</dbReference>
<dbReference type="InterPro" id="IPR000917">
    <property type="entry name" value="Sulfatase_N"/>
</dbReference>
<dbReference type="GO" id="GO:0046872">
    <property type="term" value="F:metal ion binding"/>
    <property type="evidence" value="ECO:0007669"/>
    <property type="project" value="UniProtKB-KW"/>
</dbReference>
<comment type="caution">
    <text evidence="7">The sequence shown here is derived from an EMBL/GenBank/DDBJ whole genome shotgun (WGS) entry which is preliminary data.</text>
</comment>
<feature type="compositionally biased region" description="Pro residues" evidence="5">
    <location>
        <begin position="473"/>
        <end position="483"/>
    </location>
</feature>
<dbReference type="PANTHER" id="PTHR42693">
    <property type="entry name" value="ARYLSULFATASE FAMILY MEMBER"/>
    <property type="match status" value="1"/>
</dbReference>
<dbReference type="Proteomes" id="UP001150904">
    <property type="component" value="Unassembled WGS sequence"/>
</dbReference>
<accession>A0A9W9J6Z2</accession>
<protein>
    <submittedName>
        <fullName evidence="7">Choline-sulfatase</fullName>
    </submittedName>
</protein>
<dbReference type="AlphaFoldDB" id="A0A9W9J6Z2"/>
<evidence type="ECO:0000256" key="3">
    <source>
        <dbReference type="ARBA" id="ARBA00022801"/>
    </source>
</evidence>
<sequence length="483" mass="53943">MLDPTTIRPNILFIVADDLGAWAVRCAGNHEIHTPNIDKLAAEGVRCDNFFCASPVCSPARASILTGRIPSQHGVHDYIRSGNVNKEKTAIEYLAGQPSYTEILADGGYSCALSGKWHLGNSRVPQKGFNRWFSIARGGCSYKRPDVVVNGDVRFEDGYITNFITENGISFMQEMSQEKKPFYLSVHYTAPHSPWERSEHLEQYLSLYDNCAFTSVPELPIHPCQVDSCPHGEKEERKELLRGYYAAITAMDNGIGQLMQELDRLGIREDTLVAFISDNGMNMGHHGIWGKGNATSPLNVFDTSIKIPAIFRQPGVIPPGGTISDLLSQYDIFPTILEYTGLEPAVQQDLPGTSFVPLLKRKGQLGRKEVVIYDEYGPVRMIRTSDWKYVHRYPHGPHELFDLVNDPGETDNRFDDKGLVQIRDGLRKRLGVWYARYVRPEFDGIYAAVTGFGQKGLAIPGMREGNSFDDKPPAPIPGAPKFF</sequence>
<dbReference type="InterPro" id="IPR050738">
    <property type="entry name" value="Sulfatase"/>
</dbReference>
<organism evidence="7 8">
    <name type="scientific">Penicillium cinerascens</name>
    <dbReference type="NCBI Taxonomy" id="70096"/>
    <lineage>
        <taxon>Eukaryota</taxon>
        <taxon>Fungi</taxon>
        <taxon>Dikarya</taxon>
        <taxon>Ascomycota</taxon>
        <taxon>Pezizomycotina</taxon>
        <taxon>Eurotiomycetes</taxon>
        <taxon>Eurotiomycetidae</taxon>
        <taxon>Eurotiales</taxon>
        <taxon>Aspergillaceae</taxon>
        <taxon>Penicillium</taxon>
    </lineage>
</organism>
<feature type="region of interest" description="Disordered" evidence="5">
    <location>
        <begin position="464"/>
        <end position="483"/>
    </location>
</feature>
<evidence type="ECO:0000259" key="6">
    <source>
        <dbReference type="Pfam" id="PF00884"/>
    </source>
</evidence>
<feature type="domain" description="Sulfatase N-terminal" evidence="6">
    <location>
        <begin position="9"/>
        <end position="341"/>
    </location>
</feature>